<dbReference type="Pfam" id="PF11736">
    <property type="entry name" value="DUF3299"/>
    <property type="match status" value="1"/>
</dbReference>
<reference evidence="3" key="1">
    <citation type="submission" date="2017-01" db="EMBL/GenBank/DDBJ databases">
        <authorList>
            <person name="Varghese N."/>
            <person name="Submissions S."/>
        </authorList>
    </citation>
    <scope>NUCLEOTIDE SEQUENCE [LARGE SCALE GENOMIC DNA]</scope>
    <source>
        <strain evidence="3">DSM 29430</strain>
    </source>
</reference>
<dbReference type="Gene3D" id="2.40.50.870">
    <property type="entry name" value="Protein of unknown function (DUF3299)"/>
    <property type="match status" value="1"/>
</dbReference>
<name>A0A1N7NAJ9_9RHOB</name>
<dbReference type="InterPro" id="IPR021727">
    <property type="entry name" value="DUF3299"/>
</dbReference>
<protein>
    <recommendedName>
        <fullName evidence="4">DUF3299 domain-containing protein</fullName>
    </recommendedName>
</protein>
<feature type="signal peptide" evidence="1">
    <location>
        <begin position="1"/>
        <end position="27"/>
    </location>
</feature>
<dbReference type="AlphaFoldDB" id="A0A1N7NAJ9"/>
<dbReference type="OrthoDB" id="9812956at2"/>
<sequence length="169" mass="18158">MMSQGVKRRTVLAGALAALAMPRAALAEEIYDIRWKDLLPADQPVLRNAFRDVIDHDGAPLSSLQPESSGARHEWDGKIVRIPGFVVPLDYAGSGVTTFILVPYAGACIHVPPPPANQLVLVTTEEPYESGGLFEAVSVTGRLGITTVSTELAEVGYSLVADKIELYRS</sequence>
<evidence type="ECO:0000313" key="2">
    <source>
        <dbReference type="EMBL" id="SIS95384.1"/>
    </source>
</evidence>
<evidence type="ECO:0000256" key="1">
    <source>
        <dbReference type="SAM" id="SignalP"/>
    </source>
</evidence>
<feature type="chain" id="PRO_5013156647" description="DUF3299 domain-containing protein" evidence="1">
    <location>
        <begin position="28"/>
        <end position="169"/>
    </location>
</feature>
<keyword evidence="3" id="KW-1185">Reference proteome</keyword>
<keyword evidence="1" id="KW-0732">Signal</keyword>
<organism evidence="2 3">
    <name type="scientific">Roseivivax lentus</name>
    <dbReference type="NCBI Taxonomy" id="633194"/>
    <lineage>
        <taxon>Bacteria</taxon>
        <taxon>Pseudomonadati</taxon>
        <taxon>Pseudomonadota</taxon>
        <taxon>Alphaproteobacteria</taxon>
        <taxon>Rhodobacterales</taxon>
        <taxon>Roseobacteraceae</taxon>
        <taxon>Roseivivax</taxon>
    </lineage>
</organism>
<dbReference type="Proteomes" id="UP000186684">
    <property type="component" value="Unassembled WGS sequence"/>
</dbReference>
<proteinExistence type="predicted"/>
<dbReference type="STRING" id="633194.SAMN05421759_107139"/>
<gene>
    <name evidence="2" type="ORF">SAMN05421759_107139</name>
</gene>
<accession>A0A1N7NAJ9</accession>
<evidence type="ECO:0008006" key="4">
    <source>
        <dbReference type="Google" id="ProtNLM"/>
    </source>
</evidence>
<dbReference type="EMBL" id="FTOQ01000007">
    <property type="protein sequence ID" value="SIS95384.1"/>
    <property type="molecule type" value="Genomic_DNA"/>
</dbReference>
<evidence type="ECO:0000313" key="3">
    <source>
        <dbReference type="Proteomes" id="UP000186684"/>
    </source>
</evidence>